<dbReference type="GO" id="GO:0006310">
    <property type="term" value="P:DNA recombination"/>
    <property type="evidence" value="ECO:0007669"/>
    <property type="project" value="UniProtKB-KW"/>
</dbReference>
<comment type="caution">
    <text evidence="9">The sequence shown here is derived from an EMBL/GenBank/DDBJ whole genome shotgun (WGS) entry which is preliminary data.</text>
</comment>
<dbReference type="InterPro" id="IPR050191">
    <property type="entry name" value="ATP-dep_DNA_ligase"/>
</dbReference>
<proteinExistence type="inferred from homology"/>
<dbReference type="PROSITE" id="PS00697">
    <property type="entry name" value="DNA_LIGASE_A1"/>
    <property type="match status" value="1"/>
</dbReference>
<keyword evidence="7" id="KW-0234">DNA repair</keyword>
<evidence type="ECO:0000256" key="2">
    <source>
        <dbReference type="ARBA" id="ARBA00022598"/>
    </source>
</evidence>
<dbReference type="PANTHER" id="PTHR45674:SF4">
    <property type="entry name" value="DNA LIGASE 1"/>
    <property type="match status" value="1"/>
</dbReference>
<dbReference type="GO" id="GO:0005739">
    <property type="term" value="C:mitochondrion"/>
    <property type="evidence" value="ECO:0007669"/>
    <property type="project" value="TreeGrafter"/>
</dbReference>
<dbReference type="InterPro" id="IPR012310">
    <property type="entry name" value="DNA_ligase_ATP-dep_cent"/>
</dbReference>
<dbReference type="Gene3D" id="3.30.470.30">
    <property type="entry name" value="DNA ligase/mRNA capping enzyme"/>
    <property type="match status" value="1"/>
</dbReference>
<accession>A0A814U4Q1</accession>
<feature type="domain" description="ATP-dependent DNA ligase family profile" evidence="8">
    <location>
        <begin position="73"/>
        <end position="108"/>
    </location>
</feature>
<evidence type="ECO:0000256" key="5">
    <source>
        <dbReference type="ARBA" id="ARBA00022840"/>
    </source>
</evidence>
<dbReference type="GO" id="GO:0005524">
    <property type="term" value="F:ATP binding"/>
    <property type="evidence" value="ECO:0007669"/>
    <property type="project" value="UniProtKB-KW"/>
</dbReference>
<dbReference type="GO" id="GO:0006281">
    <property type="term" value="P:DNA repair"/>
    <property type="evidence" value="ECO:0007669"/>
    <property type="project" value="UniProtKB-KW"/>
</dbReference>
<keyword evidence="2" id="KW-0436">Ligase</keyword>
<dbReference type="GO" id="GO:1903461">
    <property type="term" value="P:Okazaki fragment processing involved in mitotic DNA replication"/>
    <property type="evidence" value="ECO:0007669"/>
    <property type="project" value="TreeGrafter"/>
</dbReference>
<evidence type="ECO:0000313" key="9">
    <source>
        <dbReference type="EMBL" id="CAF1169542.1"/>
    </source>
</evidence>
<dbReference type="InterPro" id="IPR016059">
    <property type="entry name" value="DNA_ligase_ATP-dep_CS"/>
</dbReference>
<dbReference type="Pfam" id="PF01068">
    <property type="entry name" value="DNA_ligase_A_M"/>
    <property type="match status" value="1"/>
</dbReference>
<comment type="similarity">
    <text evidence="1">Belongs to the ATP-dependent DNA ligase family.</text>
</comment>
<dbReference type="Gene3D" id="1.10.3260.10">
    <property type="entry name" value="DNA ligase, ATP-dependent, N-terminal domain"/>
    <property type="match status" value="1"/>
</dbReference>
<dbReference type="EMBL" id="CAJNOU010001210">
    <property type="protein sequence ID" value="CAF1169542.1"/>
    <property type="molecule type" value="Genomic_DNA"/>
</dbReference>
<evidence type="ECO:0000256" key="4">
    <source>
        <dbReference type="ARBA" id="ARBA00022763"/>
    </source>
</evidence>
<evidence type="ECO:0000256" key="3">
    <source>
        <dbReference type="ARBA" id="ARBA00022741"/>
    </source>
</evidence>
<dbReference type="Proteomes" id="UP000663889">
    <property type="component" value="Unassembled WGS sequence"/>
</dbReference>
<protein>
    <recommendedName>
        <fullName evidence="8">ATP-dependent DNA ligase family profile domain-containing protein</fullName>
    </recommendedName>
</protein>
<keyword evidence="4" id="KW-0227">DNA damage</keyword>
<evidence type="ECO:0000313" key="10">
    <source>
        <dbReference type="Proteomes" id="UP000663889"/>
    </source>
</evidence>
<reference evidence="9" key="1">
    <citation type="submission" date="2021-02" db="EMBL/GenBank/DDBJ databases">
        <authorList>
            <person name="Nowell W R."/>
        </authorList>
    </citation>
    <scope>NUCLEOTIDE SEQUENCE</scope>
</reference>
<keyword evidence="3" id="KW-0547">Nucleotide-binding</keyword>
<dbReference type="SUPFAM" id="SSF56091">
    <property type="entry name" value="DNA ligase/mRNA capping enzyme, catalytic domain"/>
    <property type="match status" value="1"/>
</dbReference>
<dbReference type="GO" id="GO:0003677">
    <property type="term" value="F:DNA binding"/>
    <property type="evidence" value="ECO:0007669"/>
    <property type="project" value="InterPro"/>
</dbReference>
<keyword evidence="5" id="KW-0067">ATP-binding</keyword>
<evidence type="ECO:0000256" key="1">
    <source>
        <dbReference type="ARBA" id="ARBA00007572"/>
    </source>
</evidence>
<dbReference type="AlphaFoldDB" id="A0A814U4Q1"/>
<dbReference type="GO" id="GO:0005634">
    <property type="term" value="C:nucleus"/>
    <property type="evidence" value="ECO:0007669"/>
    <property type="project" value="TreeGrafter"/>
</dbReference>
<evidence type="ECO:0000259" key="8">
    <source>
        <dbReference type="Pfam" id="PF01068"/>
    </source>
</evidence>
<organism evidence="9 10">
    <name type="scientific">Rotaria sordida</name>
    <dbReference type="NCBI Taxonomy" id="392033"/>
    <lineage>
        <taxon>Eukaryota</taxon>
        <taxon>Metazoa</taxon>
        <taxon>Spiralia</taxon>
        <taxon>Gnathifera</taxon>
        <taxon>Rotifera</taxon>
        <taxon>Eurotatoria</taxon>
        <taxon>Bdelloidea</taxon>
        <taxon>Philodinida</taxon>
        <taxon>Philodinidae</taxon>
        <taxon>Rotaria</taxon>
    </lineage>
</organism>
<name>A0A814U4Q1_9BILA</name>
<evidence type="ECO:0000256" key="7">
    <source>
        <dbReference type="ARBA" id="ARBA00023204"/>
    </source>
</evidence>
<gene>
    <name evidence="9" type="ORF">SEV965_LOCUS19434</name>
</gene>
<dbReference type="InterPro" id="IPR036599">
    <property type="entry name" value="DNA_ligase_N_sf"/>
</dbReference>
<dbReference type="GO" id="GO:0003910">
    <property type="term" value="F:DNA ligase (ATP) activity"/>
    <property type="evidence" value="ECO:0007669"/>
    <property type="project" value="InterPro"/>
</dbReference>
<keyword evidence="6" id="KW-0233">DNA recombination</keyword>
<evidence type="ECO:0000256" key="6">
    <source>
        <dbReference type="ARBA" id="ARBA00023172"/>
    </source>
</evidence>
<sequence length="123" mass="13671">MLVALAHACIRNEYSNLKENTLKKRLDFGSHAVKDAFCQCPSYDILVDVIVNKGGINKLKDLCKATPGIPMNPMLAHPAKGIDEILKRCGQSEFACEYKYDGERAQRPISFGTVYLSIVLPKI</sequence>
<dbReference type="PANTHER" id="PTHR45674">
    <property type="entry name" value="DNA LIGASE 1/3 FAMILY MEMBER"/>
    <property type="match status" value="1"/>
</dbReference>